<dbReference type="Pfam" id="PF23355">
    <property type="entry name" value="IFT52_GIFT"/>
    <property type="match status" value="1"/>
</dbReference>
<reference evidence="3" key="2">
    <citation type="submission" date="2013-10" db="EMBL/GenBank/DDBJ databases">
        <authorList>
            <person name="Aslett M."/>
        </authorList>
    </citation>
    <scope>NUCLEOTIDE SEQUENCE [LARGE SCALE GENOMIC DNA]</scope>
    <source>
        <strain evidence="3">Houghton</strain>
    </source>
</reference>
<sequence length="595" mass="64189">MLRSHTKQVAPSVMPEEPQNRQKQEQQRVVVAFDVSKGETVDPSDPSLTRCCRLLKKLGCRCVVNKSLLNLARLERHGVSLLIVGNPRKPFTADELTCLKLFLQTSQTDAATHSAAAPVGVQSQEAIPMGDASVAASSDNAAAADTVKMPSQGAAEAETVKSDCFPTEATTTATTASVRQARSILVLGGSGSSSNVNFLLEEMGLSLAADSVVAVTPPTLQQQQRGVCHPREVVLQQQQLVGANMQHLLQQQQGHTSGSKATFIYPYGSSVYVQHPAVPLLCSSNCCSPSQRPLIAAAAAAGGGFVVACGSSRLLQDPYISLYSNADLVRLLVQLLLGRISLQQLRPSAAEAAAAVRKYTRQTDTEIMSLLPQPCLDAPPDASNDFRSLHQQQSFAVQPRLLKHLQQLLKQVKANPIDKPLEPIKPTLLQPFPTLRPALHPPITPCFRSPSLPLVDLDSLLMSPQQHLLAAAAAALADEEETTANCVCATSEVAEEYFVCRSQASVSAPAKPQQEAPLVNFILRASDVTGILRKEEQQQEHEAHQQQQNEPYSHHEYSAGREATARQALARLLGCLINRRRSDSKQRTGFATESA</sequence>
<dbReference type="GO" id="GO:0060271">
    <property type="term" value="P:cilium assembly"/>
    <property type="evidence" value="ECO:0007669"/>
    <property type="project" value="TreeGrafter"/>
</dbReference>
<dbReference type="OrthoDB" id="10259368at2759"/>
<proteinExistence type="predicted"/>
<evidence type="ECO:0000313" key="4">
    <source>
        <dbReference type="Proteomes" id="UP000030747"/>
    </source>
</evidence>
<organism evidence="3 4">
    <name type="scientific">Eimeria tenella</name>
    <name type="common">Coccidian parasite</name>
    <dbReference type="NCBI Taxonomy" id="5802"/>
    <lineage>
        <taxon>Eukaryota</taxon>
        <taxon>Sar</taxon>
        <taxon>Alveolata</taxon>
        <taxon>Apicomplexa</taxon>
        <taxon>Conoidasida</taxon>
        <taxon>Coccidia</taxon>
        <taxon>Eucoccidiorida</taxon>
        <taxon>Eimeriorina</taxon>
        <taxon>Eimeriidae</taxon>
        <taxon>Eimeria</taxon>
    </lineage>
</organism>
<dbReference type="PANTHER" id="PTHR12969:SF7">
    <property type="entry name" value="INTRAFLAGELLAR TRANSPORT PROTEIN 52 HOMOLOG"/>
    <property type="match status" value="1"/>
</dbReference>
<feature type="domain" description="IFT52 GIFT" evidence="2">
    <location>
        <begin position="177"/>
        <end position="337"/>
    </location>
</feature>
<dbReference type="GO" id="GO:0005814">
    <property type="term" value="C:centriole"/>
    <property type="evidence" value="ECO:0007669"/>
    <property type="project" value="TreeGrafter"/>
</dbReference>
<dbReference type="GO" id="GO:0005929">
    <property type="term" value="C:cilium"/>
    <property type="evidence" value="ECO:0007669"/>
    <property type="project" value="TreeGrafter"/>
</dbReference>
<dbReference type="VEuPathDB" id="ToxoDB:ETH2_1575600"/>
<dbReference type="RefSeq" id="XP_013233705.1">
    <property type="nucleotide sequence ID" value="XM_013378251.1"/>
</dbReference>
<feature type="region of interest" description="Disordered" evidence="1">
    <location>
        <begin position="535"/>
        <end position="563"/>
    </location>
</feature>
<dbReference type="InterPro" id="IPR055458">
    <property type="entry name" value="IFT52_GIFT"/>
</dbReference>
<evidence type="ECO:0000259" key="2">
    <source>
        <dbReference type="Pfam" id="PF23355"/>
    </source>
</evidence>
<feature type="compositionally biased region" description="Basic and acidic residues" evidence="1">
    <location>
        <begin position="535"/>
        <end position="544"/>
    </location>
</feature>
<dbReference type="InterPro" id="IPR039975">
    <property type="entry name" value="IFT52"/>
</dbReference>
<evidence type="ECO:0000313" key="3">
    <source>
        <dbReference type="EMBL" id="CDJ42955.1"/>
    </source>
</evidence>
<dbReference type="VEuPathDB" id="ToxoDB:ETH_00031250"/>
<dbReference type="PANTHER" id="PTHR12969">
    <property type="entry name" value="NGD5/OSM-6/IFT52"/>
    <property type="match status" value="1"/>
</dbReference>
<gene>
    <name evidence="3" type="ORF">ETH_00031250</name>
</gene>
<dbReference type="EMBL" id="HG675748">
    <property type="protein sequence ID" value="CDJ42955.1"/>
    <property type="molecule type" value="Genomic_DNA"/>
</dbReference>
<dbReference type="GO" id="GO:0042073">
    <property type="term" value="P:intraciliary transport"/>
    <property type="evidence" value="ECO:0007669"/>
    <property type="project" value="TreeGrafter"/>
</dbReference>
<feature type="region of interest" description="Disordered" evidence="1">
    <location>
        <begin position="1"/>
        <end position="26"/>
    </location>
</feature>
<reference evidence="3" key="1">
    <citation type="submission" date="2013-10" db="EMBL/GenBank/DDBJ databases">
        <title>Genomic analysis of the causative agents of coccidiosis in chickens.</title>
        <authorList>
            <person name="Reid A.J."/>
            <person name="Blake D."/>
            <person name="Billington K."/>
            <person name="Browne H."/>
            <person name="Dunn M."/>
            <person name="Hung S."/>
            <person name="Kawahara F."/>
            <person name="Miranda-Saavedra D."/>
            <person name="Mourier T."/>
            <person name="Nagra H."/>
            <person name="Otto T.D."/>
            <person name="Rawlings N."/>
            <person name="Sanchez A."/>
            <person name="Sanders M."/>
            <person name="Subramaniam C."/>
            <person name="Tay Y."/>
            <person name="Dear P."/>
            <person name="Doerig C."/>
            <person name="Gruber A."/>
            <person name="Parkinson J."/>
            <person name="Shirley M."/>
            <person name="Wan K.L."/>
            <person name="Berriman M."/>
            <person name="Tomley F."/>
            <person name="Pain A."/>
        </authorList>
    </citation>
    <scope>NUCLEOTIDE SEQUENCE [LARGE SCALE GENOMIC DNA]</scope>
    <source>
        <strain evidence="3">Houghton</strain>
    </source>
</reference>
<dbReference type="Proteomes" id="UP000030747">
    <property type="component" value="Unassembled WGS sequence"/>
</dbReference>
<dbReference type="GO" id="GO:0030992">
    <property type="term" value="C:intraciliary transport particle B"/>
    <property type="evidence" value="ECO:0007669"/>
    <property type="project" value="TreeGrafter"/>
</dbReference>
<dbReference type="OMA" id="CLEAPPD"/>
<evidence type="ECO:0000256" key="1">
    <source>
        <dbReference type="SAM" id="MobiDB-lite"/>
    </source>
</evidence>
<accession>U6L5C5</accession>
<dbReference type="GeneID" id="25255323"/>
<protein>
    <recommendedName>
        <fullName evidence="2">IFT52 GIFT domain-containing protein</fullName>
    </recommendedName>
</protein>
<dbReference type="AlphaFoldDB" id="U6L5C5"/>
<keyword evidence="4" id="KW-1185">Reference proteome</keyword>
<name>U6L5C5_EIMTE</name>